<sequence length="98" mass="10324">MSIKPSSDATPIAARAPFAPSAIKRATERTFAPGLPPRPSARHAAPPSTSFSTSAHHGVGFVKANTQTASKDCPKQYLPTVYKAKKTANKSTSNESSR</sequence>
<dbReference type="AlphaFoldDB" id="A0A9J6GJM6"/>
<reference evidence="2 3" key="1">
    <citation type="journal article" date="2020" name="Cell">
        <title>Large-Scale Comparative Analyses of Tick Genomes Elucidate Their Genetic Diversity and Vector Capacities.</title>
        <authorList>
            <consortium name="Tick Genome and Microbiome Consortium (TIGMIC)"/>
            <person name="Jia N."/>
            <person name="Wang J."/>
            <person name="Shi W."/>
            <person name="Du L."/>
            <person name="Sun Y."/>
            <person name="Zhan W."/>
            <person name="Jiang J.F."/>
            <person name="Wang Q."/>
            <person name="Zhang B."/>
            <person name="Ji P."/>
            <person name="Bell-Sakyi L."/>
            <person name="Cui X.M."/>
            <person name="Yuan T.T."/>
            <person name="Jiang B.G."/>
            <person name="Yang W.F."/>
            <person name="Lam T.T."/>
            <person name="Chang Q.C."/>
            <person name="Ding S.J."/>
            <person name="Wang X.J."/>
            <person name="Zhu J.G."/>
            <person name="Ruan X.D."/>
            <person name="Zhao L."/>
            <person name="Wei J.T."/>
            <person name="Ye R.Z."/>
            <person name="Que T.C."/>
            <person name="Du C.H."/>
            <person name="Zhou Y.H."/>
            <person name="Cheng J.X."/>
            <person name="Dai P.F."/>
            <person name="Guo W.B."/>
            <person name="Han X.H."/>
            <person name="Huang E.J."/>
            <person name="Li L.F."/>
            <person name="Wei W."/>
            <person name="Gao Y.C."/>
            <person name="Liu J.Z."/>
            <person name="Shao H.Z."/>
            <person name="Wang X."/>
            <person name="Wang C.C."/>
            <person name="Yang T.C."/>
            <person name="Huo Q.B."/>
            <person name="Li W."/>
            <person name="Chen H.Y."/>
            <person name="Chen S.E."/>
            <person name="Zhou L.G."/>
            <person name="Ni X.B."/>
            <person name="Tian J.H."/>
            <person name="Sheng Y."/>
            <person name="Liu T."/>
            <person name="Pan Y.S."/>
            <person name="Xia L.Y."/>
            <person name="Li J."/>
            <person name="Zhao F."/>
            <person name="Cao W.C."/>
        </authorList>
    </citation>
    <scope>NUCLEOTIDE SEQUENCE [LARGE SCALE GENOMIC DNA]</scope>
    <source>
        <strain evidence="2">HaeL-2018</strain>
    </source>
</reference>
<dbReference type="EMBL" id="JABSTR010000007">
    <property type="protein sequence ID" value="KAH9375507.1"/>
    <property type="molecule type" value="Genomic_DNA"/>
</dbReference>
<proteinExistence type="predicted"/>
<organism evidence="2 3">
    <name type="scientific">Haemaphysalis longicornis</name>
    <name type="common">Bush tick</name>
    <dbReference type="NCBI Taxonomy" id="44386"/>
    <lineage>
        <taxon>Eukaryota</taxon>
        <taxon>Metazoa</taxon>
        <taxon>Ecdysozoa</taxon>
        <taxon>Arthropoda</taxon>
        <taxon>Chelicerata</taxon>
        <taxon>Arachnida</taxon>
        <taxon>Acari</taxon>
        <taxon>Parasitiformes</taxon>
        <taxon>Ixodida</taxon>
        <taxon>Ixodoidea</taxon>
        <taxon>Ixodidae</taxon>
        <taxon>Haemaphysalinae</taxon>
        <taxon>Haemaphysalis</taxon>
    </lineage>
</organism>
<name>A0A9J6GJM6_HAELO</name>
<feature type="compositionally biased region" description="Low complexity" evidence="1">
    <location>
        <begin position="42"/>
        <end position="57"/>
    </location>
</feature>
<dbReference type="Proteomes" id="UP000821853">
    <property type="component" value="Chromosome 5"/>
</dbReference>
<feature type="region of interest" description="Disordered" evidence="1">
    <location>
        <begin position="1"/>
        <end position="98"/>
    </location>
</feature>
<accession>A0A9J6GJM6</accession>
<evidence type="ECO:0000256" key="1">
    <source>
        <dbReference type="SAM" id="MobiDB-lite"/>
    </source>
</evidence>
<feature type="compositionally biased region" description="Polar residues" evidence="1">
    <location>
        <begin position="89"/>
        <end position="98"/>
    </location>
</feature>
<evidence type="ECO:0000313" key="2">
    <source>
        <dbReference type="EMBL" id="KAH9375507.1"/>
    </source>
</evidence>
<evidence type="ECO:0000313" key="3">
    <source>
        <dbReference type="Proteomes" id="UP000821853"/>
    </source>
</evidence>
<gene>
    <name evidence="2" type="ORF">HPB48_002709</name>
</gene>
<dbReference type="VEuPathDB" id="VectorBase:HLOH_048687"/>
<comment type="caution">
    <text evidence="2">The sequence shown here is derived from an EMBL/GenBank/DDBJ whole genome shotgun (WGS) entry which is preliminary data.</text>
</comment>
<keyword evidence="3" id="KW-1185">Reference proteome</keyword>
<protein>
    <submittedName>
        <fullName evidence="2">Uncharacterized protein</fullName>
    </submittedName>
</protein>